<dbReference type="EMBL" id="JBHSPR010000010">
    <property type="protein sequence ID" value="MFC6017299.1"/>
    <property type="molecule type" value="Genomic_DNA"/>
</dbReference>
<proteinExistence type="predicted"/>
<organism evidence="3 4">
    <name type="scientific">Plantactinospora solaniradicis</name>
    <dbReference type="NCBI Taxonomy" id="1723736"/>
    <lineage>
        <taxon>Bacteria</taxon>
        <taxon>Bacillati</taxon>
        <taxon>Actinomycetota</taxon>
        <taxon>Actinomycetes</taxon>
        <taxon>Micromonosporales</taxon>
        <taxon>Micromonosporaceae</taxon>
        <taxon>Plantactinospora</taxon>
    </lineage>
</organism>
<evidence type="ECO:0000259" key="2">
    <source>
        <dbReference type="Pfam" id="PF11695"/>
    </source>
</evidence>
<evidence type="ECO:0000256" key="1">
    <source>
        <dbReference type="SAM" id="MobiDB-lite"/>
    </source>
</evidence>
<feature type="domain" description="DUF3291" evidence="2">
    <location>
        <begin position="5"/>
        <end position="145"/>
    </location>
</feature>
<keyword evidence="4" id="KW-1185">Reference proteome</keyword>
<protein>
    <submittedName>
        <fullName evidence="3">DUF3291 domain-containing protein</fullName>
    </submittedName>
</protein>
<sequence>MTFHLAQLNVARLRAPLDDPRLADFVADLPTLNGLADNSPGFVWRLRDEEANAPDATALRPFGPDLLINLTVWESVSALRDYAYHSPHLEALRRRREWFHPAGSDPHLVLWWLPTGELPTLDQARDRLDRLARTGPTPDAFTLRHPFPAPAEVLGGGPSTTESDNKGPFLDLNRG</sequence>
<accession>A0ABW1K8X9</accession>
<feature type="region of interest" description="Disordered" evidence="1">
    <location>
        <begin position="145"/>
        <end position="175"/>
    </location>
</feature>
<evidence type="ECO:0000313" key="3">
    <source>
        <dbReference type="EMBL" id="MFC6017299.1"/>
    </source>
</evidence>
<dbReference type="InterPro" id="IPR021708">
    <property type="entry name" value="DUF3291"/>
</dbReference>
<name>A0ABW1K8X9_9ACTN</name>
<dbReference type="Pfam" id="PF11695">
    <property type="entry name" value="DUF3291"/>
    <property type="match status" value="1"/>
</dbReference>
<dbReference type="SUPFAM" id="SSF54909">
    <property type="entry name" value="Dimeric alpha+beta barrel"/>
    <property type="match status" value="1"/>
</dbReference>
<gene>
    <name evidence="3" type="ORF">ACFP2T_13910</name>
</gene>
<dbReference type="RefSeq" id="WP_377421455.1">
    <property type="nucleotide sequence ID" value="NZ_JBHSPR010000010.1"/>
</dbReference>
<dbReference type="Proteomes" id="UP001596203">
    <property type="component" value="Unassembled WGS sequence"/>
</dbReference>
<reference evidence="4" key="1">
    <citation type="journal article" date="2019" name="Int. J. Syst. Evol. Microbiol.">
        <title>The Global Catalogue of Microorganisms (GCM) 10K type strain sequencing project: providing services to taxonomists for standard genome sequencing and annotation.</title>
        <authorList>
            <consortium name="The Broad Institute Genomics Platform"/>
            <consortium name="The Broad Institute Genome Sequencing Center for Infectious Disease"/>
            <person name="Wu L."/>
            <person name="Ma J."/>
        </authorList>
    </citation>
    <scope>NUCLEOTIDE SEQUENCE [LARGE SCALE GENOMIC DNA]</scope>
    <source>
        <strain evidence="4">ZS-35-S2</strain>
    </source>
</reference>
<comment type="caution">
    <text evidence="3">The sequence shown here is derived from an EMBL/GenBank/DDBJ whole genome shotgun (WGS) entry which is preliminary data.</text>
</comment>
<evidence type="ECO:0000313" key="4">
    <source>
        <dbReference type="Proteomes" id="UP001596203"/>
    </source>
</evidence>
<dbReference type="InterPro" id="IPR011008">
    <property type="entry name" value="Dimeric_a/b-barrel"/>
</dbReference>